<gene>
    <name evidence="7" type="ORF">BC6307_16830</name>
</gene>
<evidence type="ECO:0000256" key="1">
    <source>
        <dbReference type="ARBA" id="ARBA00004141"/>
    </source>
</evidence>
<keyword evidence="3 6" id="KW-0812">Transmembrane</keyword>
<keyword evidence="4 6" id="KW-1133">Transmembrane helix</keyword>
<evidence type="ECO:0000313" key="8">
    <source>
        <dbReference type="Proteomes" id="UP000215224"/>
    </source>
</evidence>
<evidence type="ECO:0000256" key="3">
    <source>
        <dbReference type="ARBA" id="ARBA00022692"/>
    </source>
</evidence>
<dbReference type="PANTHER" id="PTHR21716">
    <property type="entry name" value="TRANSMEMBRANE PROTEIN"/>
    <property type="match status" value="1"/>
</dbReference>
<feature type="transmembrane region" description="Helical" evidence="6">
    <location>
        <begin position="12"/>
        <end position="30"/>
    </location>
</feature>
<name>A0A223KTK3_9BACI</name>
<dbReference type="Proteomes" id="UP000215224">
    <property type="component" value="Chromosome"/>
</dbReference>
<feature type="transmembrane region" description="Helical" evidence="6">
    <location>
        <begin position="278"/>
        <end position="303"/>
    </location>
</feature>
<keyword evidence="5 6" id="KW-0472">Membrane</keyword>
<feature type="transmembrane region" description="Helical" evidence="6">
    <location>
        <begin position="223"/>
        <end position="246"/>
    </location>
</feature>
<dbReference type="AlphaFoldDB" id="A0A223KTK3"/>
<evidence type="ECO:0000256" key="2">
    <source>
        <dbReference type="ARBA" id="ARBA00009773"/>
    </source>
</evidence>
<organism evidence="7 8">
    <name type="scientific">Sutcliffiella cohnii</name>
    <dbReference type="NCBI Taxonomy" id="33932"/>
    <lineage>
        <taxon>Bacteria</taxon>
        <taxon>Bacillati</taxon>
        <taxon>Bacillota</taxon>
        <taxon>Bacilli</taxon>
        <taxon>Bacillales</taxon>
        <taxon>Bacillaceae</taxon>
        <taxon>Sutcliffiella</taxon>
    </lineage>
</organism>
<dbReference type="STRING" id="1314751.GCA_001591425_04071"/>
<comment type="subcellular location">
    <subcellularLocation>
        <location evidence="1">Membrane</location>
        <topology evidence="1">Multi-pass membrane protein</topology>
    </subcellularLocation>
</comment>
<feature type="transmembrane region" description="Helical" evidence="6">
    <location>
        <begin position="252"/>
        <end position="271"/>
    </location>
</feature>
<protein>
    <submittedName>
        <fullName evidence="7">Sporulation integral membrane protein YtvI</fullName>
    </submittedName>
</protein>
<feature type="transmembrane region" description="Helical" evidence="6">
    <location>
        <begin position="36"/>
        <end position="53"/>
    </location>
</feature>
<accession>A0A223KTK3</accession>
<feature type="transmembrane region" description="Helical" evidence="6">
    <location>
        <begin position="323"/>
        <end position="350"/>
    </location>
</feature>
<evidence type="ECO:0000313" key="7">
    <source>
        <dbReference type="EMBL" id="AST92832.1"/>
    </source>
</evidence>
<dbReference type="EMBL" id="CP018866">
    <property type="protein sequence ID" value="AST92832.1"/>
    <property type="molecule type" value="Genomic_DNA"/>
</dbReference>
<dbReference type="GO" id="GO:0016020">
    <property type="term" value="C:membrane"/>
    <property type="evidence" value="ECO:0007669"/>
    <property type="project" value="UniProtKB-SubCell"/>
</dbReference>
<evidence type="ECO:0000256" key="5">
    <source>
        <dbReference type="ARBA" id="ARBA00023136"/>
    </source>
</evidence>
<keyword evidence="8" id="KW-1185">Reference proteome</keyword>
<dbReference type="NCBIfam" id="TIGR02872">
    <property type="entry name" value="spore_ytvI"/>
    <property type="match status" value="1"/>
</dbReference>
<sequence length="373" mass="41501">MNWSYVHISLRTLLVATITIITLISFYYIFQVTYPFIIGLLLALSINPIVNFLEAKGRLPRSLSVFITLILVIAALAGIITLLIIEIVAGTEYLAKVVPGHFETLVLHIEKIIVTQIIPFFSQITAMFHNLEETQQLSILANIENFSATIGTNVGQFIQLFLQNLPKMFTWIPNVATVLIFSVLATFFISKDWYRLQNRLHKFTPNKVQESVGKVFVSLRKAFVGFIRAQATLISITAVIVLIGLLILRVEYAITIALIIGIVDLLPYLGTGLIFVPWIIYLIISGNIPLAIGLSVLYVIVLVQRQLMEPKVLSSNIGLDPLATLIALFVGFKLIGFLGLIVGPVTLVIINTMHQAGVFKDIWSYIIHGKTTN</sequence>
<feature type="transmembrane region" description="Helical" evidence="6">
    <location>
        <begin position="65"/>
        <end position="89"/>
    </location>
</feature>
<dbReference type="GO" id="GO:0055085">
    <property type="term" value="P:transmembrane transport"/>
    <property type="evidence" value="ECO:0007669"/>
    <property type="project" value="TreeGrafter"/>
</dbReference>
<dbReference type="InterPro" id="IPR014227">
    <property type="entry name" value="YtvI-like"/>
</dbReference>
<dbReference type="PANTHER" id="PTHR21716:SF68">
    <property type="entry name" value="TRANSPORT PROTEIN YTVI-RELATED"/>
    <property type="match status" value="1"/>
</dbReference>
<dbReference type="InterPro" id="IPR002549">
    <property type="entry name" value="AI-2E-like"/>
</dbReference>
<proteinExistence type="inferred from homology"/>
<dbReference type="RefSeq" id="WP_066420131.1">
    <property type="nucleotide sequence ID" value="NZ_CP018866.1"/>
</dbReference>
<reference evidence="7 8" key="1">
    <citation type="submission" date="2016-12" db="EMBL/GenBank/DDBJ databases">
        <title>The whole genome sequencing and assembly of Bacillus cohnii DSM 6307T strain.</title>
        <authorList>
            <person name="Lee Y.-J."/>
            <person name="Yi H."/>
            <person name="Bahn Y.-S."/>
            <person name="Kim J.F."/>
            <person name="Lee D.-W."/>
        </authorList>
    </citation>
    <scope>NUCLEOTIDE SEQUENCE [LARGE SCALE GENOMIC DNA]</scope>
    <source>
        <strain evidence="7 8">DSM 6307</strain>
    </source>
</reference>
<feature type="transmembrane region" description="Helical" evidence="6">
    <location>
        <begin position="171"/>
        <end position="189"/>
    </location>
</feature>
<dbReference type="KEGG" id="bcoh:BC6307_16830"/>
<dbReference type="Pfam" id="PF01594">
    <property type="entry name" value="AI-2E_transport"/>
    <property type="match status" value="1"/>
</dbReference>
<evidence type="ECO:0000256" key="6">
    <source>
        <dbReference type="SAM" id="Phobius"/>
    </source>
</evidence>
<comment type="similarity">
    <text evidence="2">Belongs to the autoinducer-2 exporter (AI-2E) (TC 2.A.86) family.</text>
</comment>
<evidence type="ECO:0000256" key="4">
    <source>
        <dbReference type="ARBA" id="ARBA00022989"/>
    </source>
</evidence>